<dbReference type="Gene3D" id="3.40.50.2300">
    <property type="match status" value="1"/>
</dbReference>
<feature type="region of interest" description="Disordered" evidence="10">
    <location>
        <begin position="1"/>
        <end position="114"/>
    </location>
</feature>
<dbReference type="InterPro" id="IPR036390">
    <property type="entry name" value="WH_DNA-bd_sf"/>
</dbReference>
<evidence type="ECO:0000256" key="10">
    <source>
        <dbReference type="SAM" id="MobiDB-lite"/>
    </source>
</evidence>
<evidence type="ECO:0000256" key="5">
    <source>
        <dbReference type="ARBA" id="ARBA00023125"/>
    </source>
</evidence>
<feature type="region of interest" description="Disordered" evidence="10">
    <location>
        <begin position="214"/>
        <end position="253"/>
    </location>
</feature>
<feature type="compositionally biased region" description="Polar residues" evidence="10">
    <location>
        <begin position="497"/>
        <end position="517"/>
    </location>
</feature>
<comment type="subcellular location">
    <subcellularLocation>
        <location evidence="1">Nucleus</location>
    </subcellularLocation>
</comment>
<keyword evidence="13" id="KW-1185">Reference proteome</keyword>
<evidence type="ECO:0000256" key="9">
    <source>
        <dbReference type="PROSITE-ProRule" id="PRU00169"/>
    </source>
</evidence>
<dbReference type="Gene3D" id="1.10.10.10">
    <property type="entry name" value="Winged helix-like DNA-binding domain superfamily/Winged helix DNA-binding domain"/>
    <property type="match status" value="1"/>
</dbReference>
<dbReference type="SMART" id="SM00415">
    <property type="entry name" value="HSF"/>
    <property type="match status" value="1"/>
</dbReference>
<evidence type="ECO:0000256" key="4">
    <source>
        <dbReference type="ARBA" id="ARBA00023015"/>
    </source>
</evidence>
<evidence type="ECO:0000256" key="2">
    <source>
        <dbReference type="ARBA" id="ARBA00022553"/>
    </source>
</evidence>
<reference evidence="12 13" key="1">
    <citation type="submission" date="2014-06" db="EMBL/GenBank/DDBJ databases">
        <title>Evolutionary Origins and Diversification of the Mycorrhizal Mutualists.</title>
        <authorList>
            <consortium name="DOE Joint Genome Institute"/>
            <consortium name="Mycorrhizal Genomics Consortium"/>
            <person name="Kohler A."/>
            <person name="Kuo A."/>
            <person name="Nagy L.G."/>
            <person name="Floudas D."/>
            <person name="Copeland A."/>
            <person name="Barry K.W."/>
            <person name="Cichocki N."/>
            <person name="Veneault-Fourrey C."/>
            <person name="LaButti K."/>
            <person name="Lindquist E.A."/>
            <person name="Lipzen A."/>
            <person name="Lundell T."/>
            <person name="Morin E."/>
            <person name="Murat C."/>
            <person name="Riley R."/>
            <person name="Ohm R."/>
            <person name="Sun H."/>
            <person name="Tunlid A."/>
            <person name="Henrissat B."/>
            <person name="Grigoriev I.V."/>
            <person name="Hibbett D.S."/>
            <person name="Martin F."/>
        </authorList>
    </citation>
    <scope>NUCLEOTIDE SEQUENCE [LARGE SCALE GENOMIC DNA]</scope>
    <source>
        <strain evidence="12 13">SS14</strain>
    </source>
</reference>
<proteinExistence type="predicted"/>
<dbReference type="PRINTS" id="PR00056">
    <property type="entry name" value="HSFDOMAIN"/>
</dbReference>
<dbReference type="PANTHER" id="PTHR45339:SF1">
    <property type="entry name" value="HYBRID SIGNAL TRANSDUCTION HISTIDINE KINASE J"/>
    <property type="match status" value="1"/>
</dbReference>
<dbReference type="GO" id="GO:0005634">
    <property type="term" value="C:nucleus"/>
    <property type="evidence" value="ECO:0007669"/>
    <property type="project" value="UniProtKB-SubCell"/>
</dbReference>
<organism evidence="12 13">
    <name type="scientific">Sphaerobolus stellatus (strain SS14)</name>
    <dbReference type="NCBI Taxonomy" id="990650"/>
    <lineage>
        <taxon>Eukaryota</taxon>
        <taxon>Fungi</taxon>
        <taxon>Dikarya</taxon>
        <taxon>Basidiomycota</taxon>
        <taxon>Agaricomycotina</taxon>
        <taxon>Agaricomycetes</taxon>
        <taxon>Phallomycetidae</taxon>
        <taxon>Geastrales</taxon>
        <taxon>Sphaerobolaceae</taxon>
        <taxon>Sphaerobolus</taxon>
    </lineage>
</organism>
<dbReference type="FunFam" id="3.40.50.2300:FF:000212">
    <property type="entry name" value="Stress response regulator/HFS transcription factor"/>
    <property type="match status" value="1"/>
</dbReference>
<dbReference type="SMART" id="SM00448">
    <property type="entry name" value="REC"/>
    <property type="match status" value="1"/>
</dbReference>
<feature type="compositionally biased region" description="Low complexity" evidence="10">
    <location>
        <begin position="391"/>
        <end position="408"/>
    </location>
</feature>
<dbReference type="InterPro" id="IPR036388">
    <property type="entry name" value="WH-like_DNA-bd_sf"/>
</dbReference>
<dbReference type="PROSITE" id="PS00434">
    <property type="entry name" value="HSF_DOMAIN"/>
    <property type="match status" value="1"/>
</dbReference>
<feature type="region of interest" description="Disordered" evidence="10">
    <location>
        <begin position="421"/>
        <end position="442"/>
    </location>
</feature>
<feature type="region of interest" description="Disordered" evidence="10">
    <location>
        <begin position="684"/>
        <end position="721"/>
    </location>
</feature>
<dbReference type="GO" id="GO:0000160">
    <property type="term" value="P:phosphorelay signal transduction system"/>
    <property type="evidence" value="ECO:0007669"/>
    <property type="project" value="UniProtKB-KW"/>
</dbReference>
<feature type="compositionally biased region" description="Low complexity" evidence="10">
    <location>
        <begin position="688"/>
        <end position="710"/>
    </location>
</feature>
<dbReference type="GO" id="GO:0043565">
    <property type="term" value="F:sequence-specific DNA binding"/>
    <property type="evidence" value="ECO:0007669"/>
    <property type="project" value="InterPro"/>
</dbReference>
<feature type="domain" description="Response regulatory" evidence="11">
    <location>
        <begin position="547"/>
        <end position="661"/>
    </location>
</feature>
<dbReference type="SUPFAM" id="SSF46785">
    <property type="entry name" value="Winged helix' DNA-binding domain"/>
    <property type="match status" value="1"/>
</dbReference>
<keyword evidence="6" id="KW-0804">Transcription</keyword>
<feature type="region of interest" description="Disordered" evidence="10">
    <location>
        <begin position="487"/>
        <end position="526"/>
    </location>
</feature>
<comment type="subunit">
    <text evidence="8">Homotrimer. Homotrimerization increases the affinity of HSF1 to DNA. Interacts with transcriptional coregulator SSA1 on chromatin.</text>
</comment>
<keyword evidence="3" id="KW-0902">Two-component regulatory system</keyword>
<dbReference type="EMBL" id="KN837118">
    <property type="protein sequence ID" value="KIJ44352.1"/>
    <property type="molecule type" value="Genomic_DNA"/>
</dbReference>
<feature type="compositionally biased region" description="Basic and acidic residues" evidence="10">
    <location>
        <begin position="792"/>
        <end position="801"/>
    </location>
</feature>
<dbReference type="InterPro" id="IPR000232">
    <property type="entry name" value="HSF_DNA-bd"/>
</dbReference>
<feature type="region of interest" description="Disordered" evidence="10">
    <location>
        <begin position="381"/>
        <end position="408"/>
    </location>
</feature>
<evidence type="ECO:0000256" key="7">
    <source>
        <dbReference type="ARBA" id="ARBA00023242"/>
    </source>
</evidence>
<dbReference type="InterPro" id="IPR001789">
    <property type="entry name" value="Sig_transdc_resp-reg_receiver"/>
</dbReference>
<keyword evidence="4" id="KW-0805">Transcription regulation</keyword>
<feature type="compositionally biased region" description="Basic residues" evidence="10">
    <location>
        <begin position="1"/>
        <end position="12"/>
    </location>
</feature>
<dbReference type="Pfam" id="PF00447">
    <property type="entry name" value="HSF_DNA-bind"/>
    <property type="match status" value="1"/>
</dbReference>
<dbReference type="PROSITE" id="PS50110">
    <property type="entry name" value="RESPONSE_REGULATORY"/>
    <property type="match status" value="1"/>
</dbReference>
<evidence type="ECO:0000313" key="13">
    <source>
        <dbReference type="Proteomes" id="UP000054279"/>
    </source>
</evidence>
<evidence type="ECO:0000256" key="1">
    <source>
        <dbReference type="ARBA" id="ARBA00004123"/>
    </source>
</evidence>
<feature type="compositionally biased region" description="Pro residues" evidence="10">
    <location>
        <begin position="87"/>
        <end position="100"/>
    </location>
</feature>
<gene>
    <name evidence="12" type="ORF">M422DRAFT_252354</name>
</gene>
<dbReference type="OrthoDB" id="60033at2759"/>
<feature type="modified residue" description="4-aspartylphosphate" evidence="9">
    <location>
        <position position="596"/>
    </location>
</feature>
<dbReference type="HOGENOM" id="CLU_008776_1_1_1"/>
<feature type="compositionally biased region" description="Low complexity" evidence="10">
    <location>
        <begin position="323"/>
        <end position="334"/>
    </location>
</feature>
<evidence type="ECO:0000256" key="6">
    <source>
        <dbReference type="ARBA" id="ARBA00023163"/>
    </source>
</evidence>
<dbReference type="PANTHER" id="PTHR45339">
    <property type="entry name" value="HYBRID SIGNAL TRANSDUCTION HISTIDINE KINASE J"/>
    <property type="match status" value="1"/>
</dbReference>
<dbReference type="FunFam" id="1.10.10.10:FF:000027">
    <property type="entry name" value="Heat shock transcription factor 1"/>
    <property type="match status" value="1"/>
</dbReference>
<feature type="compositionally biased region" description="Low complexity" evidence="10">
    <location>
        <begin position="426"/>
        <end position="440"/>
    </location>
</feature>
<evidence type="ECO:0000256" key="8">
    <source>
        <dbReference type="ARBA" id="ARBA00062171"/>
    </source>
</evidence>
<dbReference type="AlphaFoldDB" id="A0A0C9VQ27"/>
<sequence>MDRQYPNHHHHLFNNSQSSQLPPLHLPPPHSSQSFRQANTLPPIEPARYPPANNYHPSLSSPGSSHLPWPGHRRTSDSKPQILNPTNEPPPRSRPPPDPPASSSAKEVDDGMPPTSDFVKKLYKMLQDNVYGDIVSWGPQGDCFIIKDMTEFTKSILPRMFKHSNFASFVRQLNKYDFHKVKNNEENTYGDHSWTFRHPDFQADRRDALENIKRKVPAQRKGSAAKGASNIPASPASAPSPGDSSGPAQALQSQIDRLTRTVDDMSQHIRSLERNYQNVLTEMVNFQRNMAQQDGLMQNLIQYFLQIENGKTQQEQSAPPKDSASGSPPSTSGPTLPPTENQFVPVSEAARIMGGSFPEQTIARATFEQMNEISRRANSVGMQFAGPGTPPMASGSPAAHHASAPAPLSRADALQRIEEELHRARPSSTPPASSNSTANTEQNAMAGPSVFNANSFASALQAGAGGGPSGDDAPFPGLQVFTVGHLLPRSTNDPEDSNGTWSFDPSSLQQMPASSSYAVAPKPRAPTPQRLRVRRSTFVPGWAVPPRVLLVDDDAVSRKLSSKFLQVFGCTIDVAVDGVGAVNKMNLEKYDLVLMDIVMPKLDGVSATSLIRQFDPMTPIISMTSNSKPNEIMTYYSSGMNDILPKPFTKEGLLDMLEKHLMHLKVIQEMAKVPRSLNDTSYDAMVEPSSSNPDAAAAASSSSSSILAPGSPIPLPPMSSDDARINPLAGLGLSDEQYVSILQNMVGNSDMFGGGPAARIVDVQDVELDMDMEGEGEEEEVVGVSSNVLGKRRMEGEGEGKGKKRRFQVVEQ</sequence>
<feature type="region of interest" description="Disordered" evidence="10">
    <location>
        <begin position="791"/>
        <end position="812"/>
    </location>
</feature>
<name>A0A0C9VQ27_SPHS4</name>
<keyword evidence="2 9" id="KW-0597">Phosphoprotein</keyword>
<feature type="compositionally biased region" description="Low complexity" evidence="10">
    <location>
        <begin position="56"/>
        <end position="70"/>
    </location>
</feature>
<dbReference type="Proteomes" id="UP000054279">
    <property type="component" value="Unassembled WGS sequence"/>
</dbReference>
<keyword evidence="5" id="KW-0238">DNA-binding</keyword>
<dbReference type="GO" id="GO:0003700">
    <property type="term" value="F:DNA-binding transcription factor activity"/>
    <property type="evidence" value="ECO:0007669"/>
    <property type="project" value="InterPro"/>
</dbReference>
<evidence type="ECO:0000313" key="12">
    <source>
        <dbReference type="EMBL" id="KIJ44352.1"/>
    </source>
</evidence>
<protein>
    <recommendedName>
        <fullName evidence="11">Response regulatory domain-containing protein</fullName>
    </recommendedName>
</protein>
<dbReference type="CDD" id="cd17546">
    <property type="entry name" value="REC_hyHK_CKI1_RcsC-like"/>
    <property type="match status" value="1"/>
</dbReference>
<dbReference type="Pfam" id="PF00072">
    <property type="entry name" value="Response_reg"/>
    <property type="match status" value="1"/>
</dbReference>
<feature type="region of interest" description="Disordered" evidence="10">
    <location>
        <begin position="311"/>
        <end position="341"/>
    </location>
</feature>
<feature type="compositionally biased region" description="Basic residues" evidence="10">
    <location>
        <begin position="802"/>
        <end position="812"/>
    </location>
</feature>
<dbReference type="SUPFAM" id="SSF52172">
    <property type="entry name" value="CheY-like"/>
    <property type="match status" value="1"/>
</dbReference>
<keyword evidence="7" id="KW-0539">Nucleus</keyword>
<evidence type="ECO:0000259" key="11">
    <source>
        <dbReference type="PROSITE" id="PS50110"/>
    </source>
</evidence>
<accession>A0A0C9VQ27</accession>
<dbReference type="InterPro" id="IPR011006">
    <property type="entry name" value="CheY-like_superfamily"/>
</dbReference>
<feature type="compositionally biased region" description="Low complexity" evidence="10">
    <location>
        <begin position="227"/>
        <end position="250"/>
    </location>
</feature>
<evidence type="ECO:0000256" key="3">
    <source>
        <dbReference type="ARBA" id="ARBA00023012"/>
    </source>
</evidence>